<evidence type="ECO:0000256" key="1">
    <source>
        <dbReference type="SAM" id="MobiDB-lite"/>
    </source>
</evidence>
<feature type="compositionally biased region" description="Basic and acidic residues" evidence="1">
    <location>
        <begin position="222"/>
        <end position="234"/>
    </location>
</feature>
<protein>
    <submittedName>
        <fullName evidence="2">Uncharacterized protein</fullName>
    </submittedName>
</protein>
<accession>A0ABR2YP76</accession>
<evidence type="ECO:0000313" key="3">
    <source>
        <dbReference type="Proteomes" id="UP001491310"/>
    </source>
</evidence>
<gene>
    <name evidence="2" type="ORF">WJX75_002738</name>
</gene>
<feature type="compositionally biased region" description="Low complexity" evidence="1">
    <location>
        <begin position="109"/>
        <end position="137"/>
    </location>
</feature>
<comment type="caution">
    <text evidence="2">The sequence shown here is derived from an EMBL/GenBank/DDBJ whole genome shotgun (WGS) entry which is preliminary data.</text>
</comment>
<dbReference type="EMBL" id="JALJOT010000007">
    <property type="protein sequence ID" value="KAK9908779.1"/>
    <property type="molecule type" value="Genomic_DNA"/>
</dbReference>
<feature type="region of interest" description="Disordered" evidence="1">
    <location>
        <begin position="202"/>
        <end position="234"/>
    </location>
</feature>
<keyword evidence="3" id="KW-1185">Reference proteome</keyword>
<proteinExistence type="predicted"/>
<sequence length="234" mass="24213">MQLERVISSYAALLRVLERSGVPVPRYLPESDNRIQACSALPKRPIGRQPSGTLQKFIGVSQQQPQQRAPIGVVLGPAAPPIALYGGQSVTLQSSRQQPIVVVFPQPGSPSVAPESPSPSSSGSSEQQPVVVVFPQQSTPGPEQVPAGQSAQLSKGVGGEAESTDLPLAVNQGNGGAGRALPPTTVVSQNLASQAQLLADTLFKPTPDAANSRVPPSSPEEGDTRAVCEEHAAL</sequence>
<evidence type="ECO:0000313" key="2">
    <source>
        <dbReference type="EMBL" id="KAK9908779.1"/>
    </source>
</evidence>
<dbReference type="Proteomes" id="UP001491310">
    <property type="component" value="Unassembled WGS sequence"/>
</dbReference>
<organism evidence="2 3">
    <name type="scientific">Coccomyxa subellipsoidea</name>
    <dbReference type="NCBI Taxonomy" id="248742"/>
    <lineage>
        <taxon>Eukaryota</taxon>
        <taxon>Viridiplantae</taxon>
        <taxon>Chlorophyta</taxon>
        <taxon>core chlorophytes</taxon>
        <taxon>Trebouxiophyceae</taxon>
        <taxon>Trebouxiophyceae incertae sedis</taxon>
        <taxon>Coccomyxaceae</taxon>
        <taxon>Coccomyxa</taxon>
    </lineage>
</organism>
<name>A0ABR2YP76_9CHLO</name>
<reference evidence="2 3" key="1">
    <citation type="journal article" date="2024" name="Nat. Commun.">
        <title>Phylogenomics reveals the evolutionary origins of lichenization in chlorophyte algae.</title>
        <authorList>
            <person name="Puginier C."/>
            <person name="Libourel C."/>
            <person name="Otte J."/>
            <person name="Skaloud P."/>
            <person name="Haon M."/>
            <person name="Grisel S."/>
            <person name="Petersen M."/>
            <person name="Berrin J.G."/>
            <person name="Delaux P.M."/>
            <person name="Dal Grande F."/>
            <person name="Keller J."/>
        </authorList>
    </citation>
    <scope>NUCLEOTIDE SEQUENCE [LARGE SCALE GENOMIC DNA]</scope>
    <source>
        <strain evidence="2 3">SAG 216-7</strain>
    </source>
</reference>
<feature type="region of interest" description="Disordered" evidence="1">
    <location>
        <begin position="103"/>
        <end position="182"/>
    </location>
</feature>